<name>A0AAN8Q317_PATCE</name>
<dbReference type="AlphaFoldDB" id="A0AAN8Q317"/>
<evidence type="ECO:0000313" key="3">
    <source>
        <dbReference type="EMBL" id="KAK6196226.1"/>
    </source>
</evidence>
<comment type="caution">
    <text evidence="3">The sequence shown here is derived from an EMBL/GenBank/DDBJ whole genome shotgun (WGS) entry which is preliminary data.</text>
</comment>
<dbReference type="Pfam" id="PF03564">
    <property type="entry name" value="DUF1759"/>
    <property type="match status" value="1"/>
</dbReference>
<dbReference type="InterPro" id="IPR005312">
    <property type="entry name" value="DUF1759"/>
</dbReference>
<dbReference type="PANTHER" id="PTHR47331:SF1">
    <property type="entry name" value="GAG-LIKE PROTEIN"/>
    <property type="match status" value="1"/>
</dbReference>
<evidence type="ECO:0000313" key="4">
    <source>
        <dbReference type="Proteomes" id="UP001347796"/>
    </source>
</evidence>
<accession>A0AAN8Q317</accession>
<evidence type="ECO:0000259" key="2">
    <source>
        <dbReference type="Pfam" id="PF18701"/>
    </source>
</evidence>
<reference evidence="3 4" key="1">
    <citation type="submission" date="2024-01" db="EMBL/GenBank/DDBJ databases">
        <title>The genome of the rayed Mediterranean limpet Patella caerulea (Linnaeus, 1758).</title>
        <authorList>
            <person name="Anh-Thu Weber A."/>
            <person name="Halstead-Nussloch G."/>
        </authorList>
    </citation>
    <scope>NUCLEOTIDE SEQUENCE [LARGE SCALE GENOMIC DNA]</scope>
    <source>
        <strain evidence="3">AATW-2023a</strain>
        <tissue evidence="3">Whole specimen</tissue>
    </source>
</reference>
<dbReference type="Pfam" id="PF18701">
    <property type="entry name" value="DUF5641"/>
    <property type="match status" value="1"/>
</dbReference>
<proteinExistence type="predicted"/>
<dbReference type="Proteomes" id="UP001347796">
    <property type="component" value="Unassembled WGS sequence"/>
</dbReference>
<feature type="region of interest" description="Disordered" evidence="1">
    <location>
        <begin position="108"/>
        <end position="129"/>
    </location>
</feature>
<feature type="domain" description="DUF5641" evidence="2">
    <location>
        <begin position="721"/>
        <end position="788"/>
    </location>
</feature>
<protein>
    <recommendedName>
        <fullName evidence="2">DUF5641 domain-containing protein</fullName>
    </recommendedName>
</protein>
<dbReference type="InterPro" id="IPR040676">
    <property type="entry name" value="DUF5641"/>
</dbReference>
<sequence length="792" mass="89467">MEESRRSRTYKKIPFTRELHKLQSHLSERSPEDTKVSFDKLKHLYRELMVACEHYEDSLLEIDDPDKFNELCSESDTYISEIHNKYCSVIDQANTFLESFSLLKESEPRSIKHDESTKPKAMIAEQSASDSTHVLSQSVNKSASLDSNLTELIKLLQLPKVELQIFDGSPSKYYKFINQFKQSVENFTDDPLTRLNLLQQYCTGKAAKLISACSKSSSAEGYSEALDILEQRCGNPHVISEEIISSLRMGKAVRTARDLMELSDSLQEAYSTLLQLHKLNEVSSQSFFKDILNRIYIRSVKGKWRNLAADVLDKTNEYPYFPDFVDFIFKEAKHLNDPVYGLDVFKSDPVGTSYKKSYCSATSVSCPSCKEEHVLLKCPTFKRLSVDSRRAFVEAHNLCNLCLGGHGDTCKSNYKCSKCKQRHSYLLHQESTRDLPVSVNLLNHNSSILPLVPVIVNGSYKTHALVDSGATDSFCTQRLLNYFAGKLDVIKARFPLDTVTGVCTKNKNVVKRLSLSSPSNGDTLQMFNLAVIDHIPVNNAKIDVSLYPHLQDIPGLCLGGNVNVDVIIGQDHSEALLPLDVVSDKKGKPFACKYLLGWAVSGSVNLPSVTPHKAICNFISSSHVPYRTSTSSKSPQNLDLLWNEELQDLNDSCLSVDDKFVLNLGAKEAFLNEFSHYVIPLPIRSNPVILDNVYIAEHRLNNLFKSLSRKNAYQRYMYDLEINKWKTTTRDLRIGDLVLLLDESLPRSLWPMALVKEVKVGRDGRVRSSRVKTRSSEFIRPINKLVLLEGVD</sequence>
<dbReference type="EMBL" id="JAZGQO010000001">
    <property type="protein sequence ID" value="KAK6196226.1"/>
    <property type="molecule type" value="Genomic_DNA"/>
</dbReference>
<dbReference type="PANTHER" id="PTHR47331">
    <property type="entry name" value="PHD-TYPE DOMAIN-CONTAINING PROTEIN"/>
    <property type="match status" value="1"/>
</dbReference>
<evidence type="ECO:0000256" key="1">
    <source>
        <dbReference type="SAM" id="MobiDB-lite"/>
    </source>
</evidence>
<organism evidence="3 4">
    <name type="scientific">Patella caerulea</name>
    <name type="common">Rayed Mediterranean limpet</name>
    <dbReference type="NCBI Taxonomy" id="87958"/>
    <lineage>
        <taxon>Eukaryota</taxon>
        <taxon>Metazoa</taxon>
        <taxon>Spiralia</taxon>
        <taxon>Lophotrochozoa</taxon>
        <taxon>Mollusca</taxon>
        <taxon>Gastropoda</taxon>
        <taxon>Patellogastropoda</taxon>
        <taxon>Patelloidea</taxon>
        <taxon>Patellidae</taxon>
        <taxon>Patella</taxon>
    </lineage>
</organism>
<feature type="compositionally biased region" description="Basic and acidic residues" evidence="1">
    <location>
        <begin position="108"/>
        <end position="118"/>
    </location>
</feature>
<keyword evidence="4" id="KW-1185">Reference proteome</keyword>
<gene>
    <name evidence="3" type="ORF">SNE40_001491</name>
</gene>